<dbReference type="SUPFAM" id="SSF68906">
    <property type="entry name" value="SAP domain"/>
    <property type="match status" value="1"/>
</dbReference>
<dbReference type="Gene3D" id="1.10.720.30">
    <property type="entry name" value="SAP domain"/>
    <property type="match status" value="1"/>
</dbReference>
<feature type="domain" description="SAP" evidence="2">
    <location>
        <begin position="6"/>
        <end position="40"/>
    </location>
</feature>
<dbReference type="Proteomes" id="UP000554482">
    <property type="component" value="Unassembled WGS sequence"/>
</dbReference>
<feature type="non-terminal residue" evidence="3">
    <location>
        <position position="232"/>
    </location>
</feature>
<dbReference type="InterPro" id="IPR036361">
    <property type="entry name" value="SAP_dom_sf"/>
</dbReference>
<feature type="compositionally biased region" description="Basic and acidic residues" evidence="1">
    <location>
        <begin position="47"/>
        <end position="57"/>
    </location>
</feature>
<dbReference type="AlphaFoldDB" id="A0A7J6XD09"/>
<comment type="caution">
    <text evidence="3">The sequence shown here is derived from an EMBL/GenBank/DDBJ whole genome shotgun (WGS) entry which is preliminary data.</text>
</comment>
<dbReference type="PROSITE" id="PS50800">
    <property type="entry name" value="SAP"/>
    <property type="match status" value="1"/>
</dbReference>
<feature type="compositionally biased region" description="Polar residues" evidence="1">
    <location>
        <begin position="85"/>
        <end position="100"/>
    </location>
</feature>
<dbReference type="SMART" id="SM00513">
    <property type="entry name" value="SAP"/>
    <property type="match status" value="1"/>
</dbReference>
<evidence type="ECO:0000313" key="3">
    <source>
        <dbReference type="EMBL" id="KAF5206828.1"/>
    </source>
</evidence>
<evidence type="ECO:0000313" key="4">
    <source>
        <dbReference type="Proteomes" id="UP000554482"/>
    </source>
</evidence>
<evidence type="ECO:0000259" key="2">
    <source>
        <dbReference type="PROSITE" id="PS50800"/>
    </source>
</evidence>
<evidence type="ECO:0000256" key="1">
    <source>
        <dbReference type="SAM" id="MobiDB-lite"/>
    </source>
</evidence>
<name>A0A7J6XD09_THATH</name>
<organism evidence="3 4">
    <name type="scientific">Thalictrum thalictroides</name>
    <name type="common">Rue-anemone</name>
    <name type="synonym">Anemone thalictroides</name>
    <dbReference type="NCBI Taxonomy" id="46969"/>
    <lineage>
        <taxon>Eukaryota</taxon>
        <taxon>Viridiplantae</taxon>
        <taxon>Streptophyta</taxon>
        <taxon>Embryophyta</taxon>
        <taxon>Tracheophyta</taxon>
        <taxon>Spermatophyta</taxon>
        <taxon>Magnoliopsida</taxon>
        <taxon>Ranunculales</taxon>
        <taxon>Ranunculaceae</taxon>
        <taxon>Thalictroideae</taxon>
        <taxon>Thalictrum</taxon>
    </lineage>
</organism>
<dbReference type="OrthoDB" id="6640634at2759"/>
<reference evidence="3 4" key="1">
    <citation type="submission" date="2020-06" db="EMBL/GenBank/DDBJ databases">
        <title>Transcriptomic and genomic resources for Thalictrum thalictroides and T. hernandezii: Facilitating candidate gene discovery in an emerging model plant lineage.</title>
        <authorList>
            <person name="Arias T."/>
            <person name="Riano-Pachon D.M."/>
            <person name="Di Stilio V.S."/>
        </authorList>
    </citation>
    <scope>NUCLEOTIDE SEQUENCE [LARGE SCALE GENOMIC DNA]</scope>
    <source>
        <strain evidence="4">cv. WT478/WT964</strain>
        <tissue evidence="3">Leaves</tissue>
    </source>
</reference>
<dbReference type="Pfam" id="PF02037">
    <property type="entry name" value="SAP"/>
    <property type="match status" value="1"/>
</dbReference>
<feature type="region of interest" description="Disordered" evidence="1">
    <location>
        <begin position="47"/>
        <end position="100"/>
    </location>
</feature>
<sequence>MTSKTLSELTSTELRAECTARGLSISGSKPDLIIRLEQEIREQGLIPEDVRFNHERVPNAGPSQEDSEADRSDDLQSDGGLEVHQGQQTPTYSRSGQGMLQPTMQQGRVVTKINNDTFETAAAQIKQLRLAMPSTSDAQTYEARLRALEASMTRFYTETRSASFQQPHFQTAPRYQNHPSPVQIPTQTHGGYQTGMTQGHDIGGAQQNANHIASGNSTTFFTHPTQNTNHTG</sequence>
<keyword evidence="4" id="KW-1185">Reference proteome</keyword>
<gene>
    <name evidence="3" type="ORF">FRX31_003585</name>
</gene>
<dbReference type="EMBL" id="JABWDY010002202">
    <property type="protein sequence ID" value="KAF5206828.1"/>
    <property type="molecule type" value="Genomic_DNA"/>
</dbReference>
<protein>
    <submittedName>
        <fullName evidence="3">Activity-regulated cytoskeleton-associated protein</fullName>
    </submittedName>
</protein>
<proteinExistence type="predicted"/>
<dbReference type="InterPro" id="IPR003034">
    <property type="entry name" value="SAP_dom"/>
</dbReference>
<accession>A0A7J6XD09</accession>